<gene>
    <name evidence="7" type="ORF">GCM10020221_18370</name>
</gene>
<dbReference type="SUPFAM" id="SSF46785">
    <property type="entry name" value="Winged helix' DNA-binding domain"/>
    <property type="match status" value="1"/>
</dbReference>
<comment type="similarity">
    <text evidence="1">Belongs to the LysR transcriptional regulatory family.</text>
</comment>
<dbReference type="PRINTS" id="PR00039">
    <property type="entry name" value="HTHLYSR"/>
</dbReference>
<dbReference type="Pfam" id="PF03466">
    <property type="entry name" value="LysR_substrate"/>
    <property type="match status" value="1"/>
</dbReference>
<organism evidence="7 8">
    <name type="scientific">Streptomyces thioluteus</name>
    <dbReference type="NCBI Taxonomy" id="66431"/>
    <lineage>
        <taxon>Bacteria</taxon>
        <taxon>Bacillati</taxon>
        <taxon>Actinomycetota</taxon>
        <taxon>Actinomycetes</taxon>
        <taxon>Kitasatosporales</taxon>
        <taxon>Streptomycetaceae</taxon>
        <taxon>Streptomyces</taxon>
    </lineage>
</organism>
<evidence type="ECO:0000259" key="6">
    <source>
        <dbReference type="PROSITE" id="PS50931"/>
    </source>
</evidence>
<proteinExistence type="inferred from homology"/>
<evidence type="ECO:0000256" key="3">
    <source>
        <dbReference type="ARBA" id="ARBA00023125"/>
    </source>
</evidence>
<dbReference type="InterPro" id="IPR005119">
    <property type="entry name" value="LysR_subst-bd"/>
</dbReference>
<feature type="domain" description="HTH lysR-type" evidence="6">
    <location>
        <begin position="28"/>
        <end position="85"/>
    </location>
</feature>
<keyword evidence="8" id="KW-1185">Reference proteome</keyword>
<keyword evidence="3" id="KW-0238">DNA-binding</keyword>
<name>A0ABP6J749_STRTU</name>
<reference evidence="8" key="1">
    <citation type="journal article" date="2019" name="Int. J. Syst. Evol. Microbiol.">
        <title>The Global Catalogue of Microorganisms (GCM) 10K type strain sequencing project: providing services to taxonomists for standard genome sequencing and annotation.</title>
        <authorList>
            <consortium name="The Broad Institute Genomics Platform"/>
            <consortium name="The Broad Institute Genome Sequencing Center for Infectious Disease"/>
            <person name="Wu L."/>
            <person name="Ma J."/>
        </authorList>
    </citation>
    <scope>NUCLEOTIDE SEQUENCE [LARGE SCALE GENOMIC DNA]</scope>
    <source>
        <strain evidence="8">JCM 4087</strain>
    </source>
</reference>
<protein>
    <submittedName>
        <fullName evidence="7">LysR substrate-binding domain-containing protein</fullName>
    </submittedName>
</protein>
<sequence length="326" mass="34472">MNSARPPGIPEPPTPKGPGEAPRYNPRMELRQLEYLVAVAEEGSFTRAAGRVHVTQPGVSAQIRRLERELGHDLLDRRGRTVRLTEVGTAVLSHARVMLAAADSLRNSIDDLTGLLRGQVAIGSVASSLSLRIPELIADFSERHPAVEISLSEGSTGQLEEAVRNGTVDMAVLGVSDGSPPGLDIRIIAEERLVGAVRHGHPLARWAAVTVEEAGRHPLMCLPAGSGLRVAVDAAWAAAGSRPRIAYEASDPRALVRLASRGLGMAILPEPFVLANAEHVHPVEILGARLRGRLALAWRSGGPSGPAARALIRHARAALAAEAPPP</sequence>
<dbReference type="Proteomes" id="UP001501102">
    <property type="component" value="Unassembled WGS sequence"/>
</dbReference>
<accession>A0ABP6J749</accession>
<dbReference type="InterPro" id="IPR036390">
    <property type="entry name" value="WH_DNA-bd_sf"/>
</dbReference>
<comment type="caution">
    <text evidence="7">The sequence shown here is derived from an EMBL/GenBank/DDBJ whole genome shotgun (WGS) entry which is preliminary data.</text>
</comment>
<dbReference type="PANTHER" id="PTHR30419">
    <property type="entry name" value="HTH-TYPE TRANSCRIPTIONAL REGULATOR YBHD"/>
    <property type="match status" value="1"/>
</dbReference>
<dbReference type="InterPro" id="IPR050950">
    <property type="entry name" value="HTH-type_LysR_regulators"/>
</dbReference>
<evidence type="ECO:0000256" key="2">
    <source>
        <dbReference type="ARBA" id="ARBA00023015"/>
    </source>
</evidence>
<dbReference type="InterPro" id="IPR000847">
    <property type="entry name" value="LysR_HTH_N"/>
</dbReference>
<keyword evidence="2" id="KW-0805">Transcription regulation</keyword>
<dbReference type="Pfam" id="PF00126">
    <property type="entry name" value="HTH_1"/>
    <property type="match status" value="1"/>
</dbReference>
<evidence type="ECO:0000313" key="7">
    <source>
        <dbReference type="EMBL" id="GAA2922551.1"/>
    </source>
</evidence>
<dbReference type="PROSITE" id="PS50931">
    <property type="entry name" value="HTH_LYSR"/>
    <property type="match status" value="1"/>
</dbReference>
<dbReference type="EMBL" id="BAAAXZ010000069">
    <property type="protein sequence ID" value="GAA2922551.1"/>
    <property type="molecule type" value="Genomic_DNA"/>
</dbReference>
<feature type="compositionally biased region" description="Pro residues" evidence="5">
    <location>
        <begin position="7"/>
        <end position="16"/>
    </location>
</feature>
<evidence type="ECO:0000313" key="8">
    <source>
        <dbReference type="Proteomes" id="UP001501102"/>
    </source>
</evidence>
<dbReference type="Gene3D" id="3.40.190.290">
    <property type="match status" value="1"/>
</dbReference>
<evidence type="ECO:0000256" key="1">
    <source>
        <dbReference type="ARBA" id="ARBA00009437"/>
    </source>
</evidence>
<keyword evidence="4" id="KW-0804">Transcription</keyword>
<dbReference type="Gene3D" id="1.10.10.10">
    <property type="entry name" value="Winged helix-like DNA-binding domain superfamily/Winged helix DNA-binding domain"/>
    <property type="match status" value="1"/>
</dbReference>
<dbReference type="SUPFAM" id="SSF53850">
    <property type="entry name" value="Periplasmic binding protein-like II"/>
    <property type="match status" value="1"/>
</dbReference>
<dbReference type="InterPro" id="IPR036388">
    <property type="entry name" value="WH-like_DNA-bd_sf"/>
</dbReference>
<evidence type="ECO:0000256" key="4">
    <source>
        <dbReference type="ARBA" id="ARBA00023163"/>
    </source>
</evidence>
<evidence type="ECO:0000256" key="5">
    <source>
        <dbReference type="SAM" id="MobiDB-lite"/>
    </source>
</evidence>
<feature type="region of interest" description="Disordered" evidence="5">
    <location>
        <begin position="1"/>
        <end position="24"/>
    </location>
</feature>